<evidence type="ECO:0000313" key="2">
    <source>
        <dbReference type="Proteomes" id="UP000038647"/>
    </source>
</evidence>
<proteinExistence type="predicted"/>
<keyword evidence="2" id="KW-1185">Reference proteome</keyword>
<gene>
    <name evidence="1" type="ORF">ERS137966_04264</name>
</gene>
<name>A0ABM9SZB2_YERAL</name>
<accession>A0ABM9SZB2</accession>
<organism evidence="1 2">
    <name type="scientific">Yersinia aldovae</name>
    <dbReference type="NCBI Taxonomy" id="29483"/>
    <lineage>
        <taxon>Bacteria</taxon>
        <taxon>Pseudomonadati</taxon>
        <taxon>Pseudomonadota</taxon>
        <taxon>Gammaproteobacteria</taxon>
        <taxon>Enterobacterales</taxon>
        <taxon>Yersiniaceae</taxon>
        <taxon>Yersinia</taxon>
    </lineage>
</organism>
<evidence type="ECO:0000313" key="1">
    <source>
        <dbReference type="EMBL" id="CNL84981.1"/>
    </source>
</evidence>
<dbReference type="EMBL" id="CQEH01000054">
    <property type="protein sequence ID" value="CNL84981.1"/>
    <property type="molecule type" value="Genomic_DNA"/>
</dbReference>
<dbReference type="Proteomes" id="UP000038647">
    <property type="component" value="Unassembled WGS sequence"/>
</dbReference>
<protein>
    <submittedName>
        <fullName evidence="1">Uncharacterized protein</fullName>
    </submittedName>
</protein>
<comment type="caution">
    <text evidence="1">The sequence shown here is derived from an EMBL/GenBank/DDBJ whole genome shotgun (WGS) entry which is preliminary data.</text>
</comment>
<sequence length="86" mass="9680">MDLPGYFYLLLRKYIILLNLNHHLTVHHADRQRLPGPAALRQPFPRQIQFAVILSPVRANMGGAPTSNNSRLISASLETNIIINPL</sequence>
<reference evidence="1 2" key="1">
    <citation type="submission" date="2015-03" db="EMBL/GenBank/DDBJ databases">
        <authorList>
            <consortium name="Pathogen Informatics"/>
            <person name="Murphy D."/>
        </authorList>
    </citation>
    <scope>NUCLEOTIDE SEQUENCE [LARGE SCALE GENOMIC DNA]</scope>
    <source>
        <strain evidence="1 2">IP08791</strain>
    </source>
</reference>